<dbReference type="HOGENOM" id="CLU_3415753_0_0_5"/>
<organism evidence="1 2">
    <name type="scientific">Bartonella elizabethae F9251 = ATCC 49927</name>
    <dbReference type="NCBI Taxonomy" id="1094555"/>
    <lineage>
        <taxon>Bacteria</taxon>
        <taxon>Pseudomonadati</taxon>
        <taxon>Pseudomonadota</taxon>
        <taxon>Alphaproteobacteria</taxon>
        <taxon>Hyphomicrobiales</taxon>
        <taxon>Bartonellaceae</taxon>
        <taxon>Bartonella</taxon>
    </lineage>
</organism>
<evidence type="ECO:0000313" key="2">
    <source>
        <dbReference type="Proteomes" id="UP000008941"/>
    </source>
</evidence>
<name>J0RIZ1_BAREL</name>
<dbReference type="EMBL" id="AIMF01000008">
    <property type="protein sequence ID" value="EJF95934.1"/>
    <property type="molecule type" value="Genomic_DNA"/>
</dbReference>
<gene>
    <name evidence="1" type="ORF">MEE_00809</name>
</gene>
<evidence type="ECO:0000313" key="1">
    <source>
        <dbReference type="EMBL" id="EJF95934.1"/>
    </source>
</evidence>
<dbReference type="Proteomes" id="UP000008941">
    <property type="component" value="Unassembled WGS sequence"/>
</dbReference>
<reference evidence="1 2" key="1">
    <citation type="submission" date="2012-03" db="EMBL/GenBank/DDBJ databases">
        <title>The Genome Sequence of Bartonella elizabethae F9251.</title>
        <authorList>
            <consortium name="The Broad Institute Genome Sequencing Platform"/>
            <consortium name="The Broad Institute Genome Sequencing Center for Infectious Disease"/>
            <person name="Feldgarden M."/>
            <person name="Kirby J."/>
            <person name="Kosoy M."/>
            <person name="Birtles R."/>
            <person name="Probert W.S."/>
            <person name="Chiaraviglio L."/>
            <person name="Young S.K."/>
            <person name="Zeng Q."/>
            <person name="Gargeya S."/>
            <person name="Fitzgerald M."/>
            <person name="Haas B."/>
            <person name="Abouelleil A."/>
            <person name="Alvarado L."/>
            <person name="Arachchi H.M."/>
            <person name="Berlin A."/>
            <person name="Chapman S.B."/>
            <person name="Gearin G."/>
            <person name="Goldberg J."/>
            <person name="Griggs A."/>
            <person name="Gujja S."/>
            <person name="Hansen M."/>
            <person name="Heiman D."/>
            <person name="Howarth C."/>
            <person name="Larimer J."/>
            <person name="Lui A."/>
            <person name="MacDonald P.J.P."/>
            <person name="McCowen C."/>
            <person name="Montmayeur A."/>
            <person name="Murphy C."/>
            <person name="Neiman D."/>
            <person name="Pearson M."/>
            <person name="Priest M."/>
            <person name="Roberts A."/>
            <person name="Saif S."/>
            <person name="Shea T."/>
            <person name="Sisk P."/>
            <person name="Stolte C."/>
            <person name="Sykes S."/>
            <person name="Wortman J."/>
            <person name="Nusbaum C."/>
            <person name="Birren B."/>
        </authorList>
    </citation>
    <scope>NUCLEOTIDE SEQUENCE [LARGE SCALE GENOMIC DNA]</scope>
    <source>
        <strain evidence="1 2">F9251</strain>
    </source>
</reference>
<dbReference type="AlphaFoldDB" id="J0RIZ1"/>
<protein>
    <submittedName>
        <fullName evidence="1">Uncharacterized protein</fullName>
    </submittedName>
</protein>
<accession>J0RIZ1</accession>
<proteinExistence type="predicted"/>
<feature type="non-terminal residue" evidence="1">
    <location>
        <position position="27"/>
    </location>
</feature>
<sequence>MNKPVLINSHEILLVVCEDEEQNLAKY</sequence>
<comment type="caution">
    <text evidence="1">The sequence shown here is derived from an EMBL/GenBank/DDBJ whole genome shotgun (WGS) entry which is preliminary data.</text>
</comment>